<feature type="binding site" evidence="5">
    <location>
        <position position="334"/>
    </location>
    <ligand>
        <name>Zn(2+)</name>
        <dbReference type="ChEBI" id="CHEBI:29105"/>
        <note>catalytic</note>
    </ligand>
</feature>
<evidence type="ECO:0000256" key="2">
    <source>
        <dbReference type="ARBA" id="ARBA00022801"/>
    </source>
</evidence>
<dbReference type="GO" id="GO:0006509">
    <property type="term" value="P:membrane protein ectodomain proteolysis"/>
    <property type="evidence" value="ECO:0007669"/>
    <property type="project" value="TreeGrafter"/>
</dbReference>
<dbReference type="Gene3D" id="3.40.390.10">
    <property type="entry name" value="Collagenase (Catalytic Domain)"/>
    <property type="match status" value="1"/>
</dbReference>
<feature type="binding site" evidence="5">
    <location>
        <position position="344"/>
    </location>
    <ligand>
        <name>Zn(2+)</name>
        <dbReference type="ChEBI" id="CHEBI:29105"/>
        <note>catalytic</note>
    </ligand>
</feature>
<evidence type="ECO:0000256" key="1">
    <source>
        <dbReference type="ARBA" id="ARBA00022670"/>
    </source>
</evidence>
<keyword evidence="5" id="KW-0479">Metal-binding</keyword>
<dbReference type="InterPro" id="IPR001590">
    <property type="entry name" value="Peptidase_M12B"/>
</dbReference>
<dbReference type="GO" id="GO:0046872">
    <property type="term" value="F:metal ion binding"/>
    <property type="evidence" value="ECO:0007669"/>
    <property type="project" value="UniProtKB-KW"/>
</dbReference>
<keyword evidence="1" id="KW-0645">Protease</keyword>
<evidence type="ECO:0000259" key="6">
    <source>
        <dbReference type="PROSITE" id="PS50215"/>
    </source>
</evidence>
<sequence length="507" mass="57825">MAVMTRVPFVCAVISHTFFFINGAPTFVFPKTLESRSEDGAMTLALTNDLKLNLKKSSVFAPEFFIYSSRDRTPVRYHMLGPEMEKTLYHSTDNMVSVDVSEEDGMKIEGIVGDSLRIKPVLGMERSLDAPNGHLLYTAEAPIRHHRAHNDYGIAENKAIPLVQSRSIGSQRRRLPDEIHPELHVVVDYQLSLELGFDETRIAKYLAILTNAANLRFQSMAQPRVQLRIVGITVTKAITEEPYIVHLEGYNHTRNILYEETVQKFNAFVLNQTYFDDADIVFLLTGRNMSRWKDGTLEHRTGGFAYLGGVCTKWKVGMSEERADSFYGVYVYAHEIAHSLGCAHDGDGASIWPAGHIGSEDCSWYDGYMMSYEFVKPNMFSFSGCCQREVMNIYNRPNYRCLREKRSQRTGLSVSQLPGEVSNLDTFCRKVYNTFPFVEADKEYNMSRCQVRCYIDKELHSMIITAVDGVECGKNMICILGNCTSRRTKQKEPNIIQKALEWITFLW</sequence>
<evidence type="ECO:0000313" key="7">
    <source>
        <dbReference type="EMBL" id="AEO35666.1"/>
    </source>
</evidence>
<keyword evidence="2" id="KW-0378">Hydrolase</keyword>
<dbReference type="Gene3D" id="3.40.1620.60">
    <property type="match status" value="1"/>
</dbReference>
<dbReference type="EMBL" id="JO844049">
    <property type="protein sequence ID" value="AEO35666.1"/>
    <property type="molecule type" value="mRNA"/>
</dbReference>
<evidence type="ECO:0000256" key="5">
    <source>
        <dbReference type="PROSITE-ProRule" id="PRU00276"/>
    </source>
</evidence>
<dbReference type="CDD" id="cd04272">
    <property type="entry name" value="ZnMc_salivary_gland_MPs"/>
    <property type="match status" value="1"/>
</dbReference>
<dbReference type="GO" id="GO:0004222">
    <property type="term" value="F:metalloendopeptidase activity"/>
    <property type="evidence" value="ECO:0007669"/>
    <property type="project" value="InterPro"/>
</dbReference>
<name>G3MQ98_AMBMU</name>
<comment type="caution">
    <text evidence="5">Lacks conserved residue(s) required for the propagation of feature annotation.</text>
</comment>
<keyword evidence="4" id="KW-0482">Metalloprotease</keyword>
<keyword evidence="3 5" id="KW-0862">Zinc</keyword>
<dbReference type="AlphaFoldDB" id="G3MQ98"/>
<feature type="binding site" evidence="5">
    <location>
        <position position="338"/>
    </location>
    <ligand>
        <name>Zn(2+)</name>
        <dbReference type="ChEBI" id="CHEBI:29105"/>
        <note>catalytic</note>
    </ligand>
</feature>
<feature type="active site" evidence="5">
    <location>
        <position position="335"/>
    </location>
</feature>
<dbReference type="PROSITE" id="PS50215">
    <property type="entry name" value="ADAM_MEPRO"/>
    <property type="match status" value="1"/>
</dbReference>
<evidence type="ECO:0000256" key="4">
    <source>
        <dbReference type="ARBA" id="ARBA00023049"/>
    </source>
</evidence>
<dbReference type="SUPFAM" id="SSF55486">
    <property type="entry name" value="Metalloproteases ('zincins'), catalytic domain"/>
    <property type="match status" value="1"/>
</dbReference>
<dbReference type="Pfam" id="PF13688">
    <property type="entry name" value="Reprolysin_5"/>
    <property type="match status" value="1"/>
</dbReference>
<dbReference type="InterPro" id="IPR024079">
    <property type="entry name" value="MetalloPept_cat_dom_sf"/>
</dbReference>
<dbReference type="PANTHER" id="PTHR11905:SF159">
    <property type="entry name" value="ADAM METALLOPROTEASE"/>
    <property type="match status" value="1"/>
</dbReference>
<proteinExistence type="evidence at transcript level"/>
<organism evidence="7">
    <name type="scientific">Amblyomma maculatum</name>
    <name type="common">Gulf Coast tick</name>
    <dbReference type="NCBI Taxonomy" id="34609"/>
    <lineage>
        <taxon>Eukaryota</taxon>
        <taxon>Metazoa</taxon>
        <taxon>Ecdysozoa</taxon>
        <taxon>Arthropoda</taxon>
        <taxon>Chelicerata</taxon>
        <taxon>Arachnida</taxon>
        <taxon>Acari</taxon>
        <taxon>Parasitiformes</taxon>
        <taxon>Ixodida</taxon>
        <taxon>Ixodoidea</taxon>
        <taxon>Ixodidae</taxon>
        <taxon>Amblyomminae</taxon>
        <taxon>Amblyomma</taxon>
    </lineage>
</organism>
<accession>G3MQ98</accession>
<feature type="domain" description="Peptidase M12B" evidence="6">
    <location>
        <begin position="179"/>
        <end position="406"/>
    </location>
</feature>
<evidence type="ECO:0000256" key="3">
    <source>
        <dbReference type="ARBA" id="ARBA00022833"/>
    </source>
</evidence>
<protein>
    <recommendedName>
        <fullName evidence="6">Peptidase M12B domain-containing protein</fullName>
    </recommendedName>
</protein>
<dbReference type="PANTHER" id="PTHR11905">
    <property type="entry name" value="ADAM A DISINTEGRIN AND METALLOPROTEASE DOMAIN"/>
    <property type="match status" value="1"/>
</dbReference>
<dbReference type="InterPro" id="IPR034030">
    <property type="entry name" value="ZnMc_salivary_gland_MPs"/>
</dbReference>
<reference evidence="7" key="1">
    <citation type="journal article" date="2011" name="PLoS ONE">
        <title>A deep insight into the sialotranscriptome of the gulf coast tick, Amblyomma maculatum.</title>
        <authorList>
            <person name="Karim S."/>
            <person name="Singh P."/>
            <person name="Ribeiro J.M."/>
        </authorList>
    </citation>
    <scope>NUCLEOTIDE SEQUENCE</scope>
    <source>
        <tissue evidence="7">Salivary gland</tissue>
    </source>
</reference>